<evidence type="ECO:0000256" key="5">
    <source>
        <dbReference type="ARBA" id="ARBA00022475"/>
    </source>
</evidence>
<comment type="similarity">
    <text evidence="3">Belongs to the CpsC/CapA family.</text>
</comment>
<evidence type="ECO:0000256" key="6">
    <source>
        <dbReference type="ARBA" id="ARBA00022692"/>
    </source>
</evidence>
<gene>
    <name evidence="14" type="ORF">JZO71_01620</name>
</gene>
<evidence type="ECO:0000259" key="13">
    <source>
        <dbReference type="Pfam" id="PF02706"/>
    </source>
</evidence>
<dbReference type="Proteomes" id="UP000664832">
    <property type="component" value="Unassembled WGS sequence"/>
</dbReference>
<dbReference type="Pfam" id="PF02706">
    <property type="entry name" value="Wzz"/>
    <property type="match status" value="1"/>
</dbReference>
<feature type="domain" description="Polysaccharide chain length determinant N-terminal" evidence="13">
    <location>
        <begin position="3"/>
        <end position="83"/>
    </location>
</feature>
<dbReference type="InterPro" id="IPR050445">
    <property type="entry name" value="Bact_polysacc_biosynth/exp"/>
</dbReference>
<dbReference type="PANTHER" id="PTHR32309:SF13">
    <property type="entry name" value="FERRIC ENTEROBACTIN TRANSPORT PROTEIN FEPE"/>
    <property type="match status" value="1"/>
</dbReference>
<sequence>MEYDFQKIGLKLLSYKWLILFFSVAGLVISLMVSTFFIKPQYQMASQVLVIPNNQKQETVTQMINTYNALIKSPRVLNEVNTNLDGRYTLNELKNQITPMTEENSQIINIVVTGATAREAAEIANQVADQFIKTAAEIMSTSQLKLLDKAILDSSTAPISPKKINFAMMELIGGLAFSLVIIALHLSLSTKIKSENDFSNLKVPILGTIGAIDDYEPGSEGA</sequence>
<evidence type="ECO:0000256" key="11">
    <source>
        <dbReference type="ARBA" id="ARBA00045736"/>
    </source>
</evidence>
<organism evidence="14 15">
    <name type="scientific">Candidatus Enterococcus courvalinii</name>
    <dbReference type="NCBI Taxonomy" id="2815329"/>
    <lineage>
        <taxon>Bacteria</taxon>
        <taxon>Bacillati</taxon>
        <taxon>Bacillota</taxon>
        <taxon>Bacilli</taxon>
        <taxon>Lactobacillales</taxon>
        <taxon>Enterococcaceae</taxon>
        <taxon>Enterococcus</taxon>
    </lineage>
</organism>
<dbReference type="InterPro" id="IPR003856">
    <property type="entry name" value="LPS_length_determ_N"/>
</dbReference>
<comment type="function">
    <text evidence="11">Required for CpsD phosphorylation. Involved in the regulation of capsular polysaccharide biosynthesis. May be part of a complex that directs the coordinated polymerization and export to the cell surface of the capsular polysaccharide.</text>
</comment>
<evidence type="ECO:0000256" key="2">
    <source>
        <dbReference type="ARBA" id="ARBA00005132"/>
    </source>
</evidence>
<keyword evidence="6 12" id="KW-0812">Transmembrane</keyword>
<evidence type="ECO:0000256" key="1">
    <source>
        <dbReference type="ARBA" id="ARBA00004651"/>
    </source>
</evidence>
<feature type="transmembrane region" description="Helical" evidence="12">
    <location>
        <begin position="17"/>
        <end position="38"/>
    </location>
</feature>
<proteinExistence type="inferred from homology"/>
<evidence type="ECO:0000256" key="10">
    <source>
        <dbReference type="ARBA" id="ARBA00023169"/>
    </source>
</evidence>
<evidence type="ECO:0000256" key="9">
    <source>
        <dbReference type="ARBA" id="ARBA00023136"/>
    </source>
</evidence>
<comment type="caution">
    <text evidence="14">The sequence shown here is derived from an EMBL/GenBank/DDBJ whole genome shotgun (WGS) entry which is preliminary data.</text>
</comment>
<comment type="pathway">
    <text evidence="2">Capsule biogenesis; capsule polysaccharide biosynthesis.</text>
</comment>
<comment type="subcellular location">
    <subcellularLocation>
        <location evidence="1">Cell membrane</location>
        <topology evidence="1">Multi-pass membrane protein</topology>
    </subcellularLocation>
</comment>
<name>A0ABS3HZQ7_9ENTE</name>
<keyword evidence="9 12" id="KW-0472">Membrane</keyword>
<keyword evidence="15" id="KW-1185">Reference proteome</keyword>
<evidence type="ECO:0000256" key="3">
    <source>
        <dbReference type="ARBA" id="ARBA00006683"/>
    </source>
</evidence>
<evidence type="ECO:0000256" key="4">
    <source>
        <dbReference type="ARBA" id="ARBA00020739"/>
    </source>
</evidence>
<feature type="transmembrane region" description="Helical" evidence="12">
    <location>
        <begin position="166"/>
        <end position="188"/>
    </location>
</feature>
<dbReference type="EMBL" id="JAFLWI010000002">
    <property type="protein sequence ID" value="MBO0481021.1"/>
    <property type="molecule type" value="Genomic_DNA"/>
</dbReference>
<accession>A0ABS3HZQ7</accession>
<evidence type="ECO:0000256" key="7">
    <source>
        <dbReference type="ARBA" id="ARBA00022903"/>
    </source>
</evidence>
<evidence type="ECO:0000313" key="14">
    <source>
        <dbReference type="EMBL" id="MBO0481021.1"/>
    </source>
</evidence>
<keyword evidence="8 12" id="KW-1133">Transmembrane helix</keyword>
<protein>
    <recommendedName>
        <fullName evidence="4">Capsular polysaccharide biosynthesis protein CpsC</fullName>
    </recommendedName>
</protein>
<keyword evidence="5" id="KW-1003">Cell membrane</keyword>
<keyword evidence="10" id="KW-0270">Exopolysaccharide synthesis</keyword>
<evidence type="ECO:0000313" key="15">
    <source>
        <dbReference type="Proteomes" id="UP000664832"/>
    </source>
</evidence>
<reference evidence="14 15" key="1">
    <citation type="submission" date="2021-03" db="EMBL/GenBank/DDBJ databases">
        <title>Enterococcal diversity collection.</title>
        <authorList>
            <person name="Gilmore M.S."/>
            <person name="Schwartzman J."/>
            <person name="Van Tyne D."/>
            <person name="Martin M."/>
            <person name="Earl A.M."/>
            <person name="Manson A.L."/>
            <person name="Straub T."/>
            <person name="Salamzade R."/>
            <person name="Saavedra J."/>
            <person name="Lebreton F."/>
            <person name="Prichula J."/>
            <person name="Schaufler K."/>
            <person name="Gaca A."/>
            <person name="Sgardioli B."/>
            <person name="Wagenaar J."/>
            <person name="Strong T."/>
        </authorList>
    </citation>
    <scope>NUCLEOTIDE SEQUENCE [LARGE SCALE GENOMIC DNA]</scope>
    <source>
        <strain evidence="14 15">MSG2901</strain>
    </source>
</reference>
<dbReference type="RefSeq" id="WP_206897853.1">
    <property type="nucleotide sequence ID" value="NZ_JAFLWI010000002.1"/>
</dbReference>
<keyword evidence="7" id="KW-0972">Capsule biogenesis/degradation</keyword>
<evidence type="ECO:0000256" key="12">
    <source>
        <dbReference type="SAM" id="Phobius"/>
    </source>
</evidence>
<evidence type="ECO:0000256" key="8">
    <source>
        <dbReference type="ARBA" id="ARBA00022989"/>
    </source>
</evidence>
<dbReference type="PANTHER" id="PTHR32309">
    <property type="entry name" value="TYROSINE-PROTEIN KINASE"/>
    <property type="match status" value="1"/>
</dbReference>